<evidence type="ECO:0000313" key="5">
    <source>
        <dbReference type="Proteomes" id="UP000704712"/>
    </source>
</evidence>
<proteinExistence type="predicted"/>
<protein>
    <recommendedName>
        <fullName evidence="2">Kazal-like domain-containing protein</fullName>
    </recommendedName>
</protein>
<comment type="caution">
    <text evidence="4">The sequence shown here is derived from an EMBL/GenBank/DDBJ whole genome shotgun (WGS) entry which is preliminary data.</text>
</comment>
<feature type="domain" description="Kazal-like" evidence="2">
    <location>
        <begin position="31"/>
        <end position="79"/>
    </location>
</feature>
<dbReference type="SMART" id="SM00280">
    <property type="entry name" value="KAZAL"/>
    <property type="match status" value="1"/>
</dbReference>
<evidence type="ECO:0000313" key="3">
    <source>
        <dbReference type="EMBL" id="KAF4135750.1"/>
    </source>
</evidence>
<dbReference type="CDD" id="cd00104">
    <property type="entry name" value="KAZAL_FS"/>
    <property type="match status" value="1"/>
</dbReference>
<dbReference type="EMBL" id="JAACNO010002055">
    <property type="protein sequence ID" value="KAF4135750.1"/>
    <property type="molecule type" value="Genomic_DNA"/>
</dbReference>
<dbReference type="InterPro" id="IPR036058">
    <property type="entry name" value="Kazal_dom_sf"/>
</dbReference>
<sequence>MKLAAFLVTASLVTLGAWARAEATRRVRVLKQNTAKCDDNGERDFTPVCGPDGITYGNVDFAHCESSAITKKPDGDCIENK</sequence>
<dbReference type="InterPro" id="IPR002350">
    <property type="entry name" value="Kazal_dom"/>
</dbReference>
<dbReference type="PROSITE" id="PS51465">
    <property type="entry name" value="KAZAL_2"/>
    <property type="match status" value="1"/>
</dbReference>
<feature type="chain" id="PRO_5035647967" description="Kazal-like domain-containing protein" evidence="1">
    <location>
        <begin position="24"/>
        <end position="81"/>
    </location>
</feature>
<evidence type="ECO:0000256" key="1">
    <source>
        <dbReference type="SAM" id="SignalP"/>
    </source>
</evidence>
<dbReference type="Proteomes" id="UP000704712">
    <property type="component" value="Unassembled WGS sequence"/>
</dbReference>
<feature type="signal peptide" evidence="1">
    <location>
        <begin position="1"/>
        <end position="23"/>
    </location>
</feature>
<name>A0A8S9UHM4_PHYIN</name>
<dbReference type="SUPFAM" id="SSF100895">
    <property type="entry name" value="Kazal-type serine protease inhibitors"/>
    <property type="match status" value="1"/>
</dbReference>
<dbReference type="AlphaFoldDB" id="A0A8S9UHM4"/>
<keyword evidence="1" id="KW-0732">Signal</keyword>
<gene>
    <name evidence="4" type="ORF">GN958_ATG10773</name>
    <name evidence="3" type="ORF">GN958_ATG15058</name>
</gene>
<evidence type="ECO:0000259" key="2">
    <source>
        <dbReference type="PROSITE" id="PS51465"/>
    </source>
</evidence>
<accession>A0A8S9UHM4</accession>
<organism evidence="4 5">
    <name type="scientific">Phytophthora infestans</name>
    <name type="common">Potato late blight agent</name>
    <name type="synonym">Botrytis infestans</name>
    <dbReference type="NCBI Taxonomy" id="4787"/>
    <lineage>
        <taxon>Eukaryota</taxon>
        <taxon>Sar</taxon>
        <taxon>Stramenopiles</taxon>
        <taxon>Oomycota</taxon>
        <taxon>Peronosporomycetes</taxon>
        <taxon>Peronosporales</taxon>
        <taxon>Peronosporaceae</taxon>
        <taxon>Phytophthora</taxon>
    </lineage>
</organism>
<reference evidence="4" key="1">
    <citation type="submission" date="2020-03" db="EMBL/GenBank/DDBJ databases">
        <title>Hybrid Assembly of Korean Phytophthora infestans isolates.</title>
        <authorList>
            <person name="Prokchorchik M."/>
            <person name="Lee Y."/>
            <person name="Seo J."/>
            <person name="Cho J.-H."/>
            <person name="Park Y.-E."/>
            <person name="Jang D.-C."/>
            <person name="Im J.-S."/>
            <person name="Choi J.-G."/>
            <person name="Park H.-J."/>
            <person name="Lee G.-B."/>
            <person name="Lee Y.-G."/>
            <person name="Hong S.-Y."/>
            <person name="Cho K."/>
            <person name="Sohn K.H."/>
        </authorList>
    </citation>
    <scope>NUCLEOTIDE SEQUENCE</scope>
    <source>
        <strain evidence="4">KR_2_A2</strain>
    </source>
</reference>
<dbReference type="Gene3D" id="3.30.60.30">
    <property type="match status" value="1"/>
</dbReference>
<dbReference type="EMBL" id="JAACNO010001519">
    <property type="protein sequence ID" value="KAF4140023.1"/>
    <property type="molecule type" value="Genomic_DNA"/>
</dbReference>
<evidence type="ECO:0000313" key="4">
    <source>
        <dbReference type="EMBL" id="KAF4140023.1"/>
    </source>
</evidence>